<accession>A0A8T0VMV3</accession>
<dbReference type="AlphaFoldDB" id="A0A8T0VMV3"/>
<reference evidence="2" key="1">
    <citation type="submission" date="2020-05" db="EMBL/GenBank/DDBJ databases">
        <title>WGS assembly of Panicum virgatum.</title>
        <authorList>
            <person name="Lovell J.T."/>
            <person name="Jenkins J."/>
            <person name="Shu S."/>
            <person name="Juenger T.E."/>
            <person name="Schmutz J."/>
        </authorList>
    </citation>
    <scope>NUCLEOTIDE SEQUENCE</scope>
    <source>
        <strain evidence="2">AP13</strain>
    </source>
</reference>
<name>A0A8T0VMV3_PANVG</name>
<proteinExistence type="predicted"/>
<dbReference type="Proteomes" id="UP000823388">
    <property type="component" value="Chromosome 2N"/>
</dbReference>
<feature type="compositionally biased region" description="Low complexity" evidence="1">
    <location>
        <begin position="147"/>
        <end position="157"/>
    </location>
</feature>
<keyword evidence="3" id="KW-1185">Reference proteome</keyword>
<feature type="compositionally biased region" description="Gly residues" evidence="1">
    <location>
        <begin position="108"/>
        <end position="119"/>
    </location>
</feature>
<comment type="caution">
    <text evidence="2">The sequence shown here is derived from an EMBL/GenBank/DDBJ whole genome shotgun (WGS) entry which is preliminary data.</text>
</comment>
<feature type="region of interest" description="Disordered" evidence="1">
    <location>
        <begin position="1"/>
        <end position="185"/>
    </location>
</feature>
<organism evidence="2 3">
    <name type="scientific">Panicum virgatum</name>
    <name type="common">Blackwell switchgrass</name>
    <dbReference type="NCBI Taxonomy" id="38727"/>
    <lineage>
        <taxon>Eukaryota</taxon>
        <taxon>Viridiplantae</taxon>
        <taxon>Streptophyta</taxon>
        <taxon>Embryophyta</taxon>
        <taxon>Tracheophyta</taxon>
        <taxon>Spermatophyta</taxon>
        <taxon>Magnoliopsida</taxon>
        <taxon>Liliopsida</taxon>
        <taxon>Poales</taxon>
        <taxon>Poaceae</taxon>
        <taxon>PACMAD clade</taxon>
        <taxon>Panicoideae</taxon>
        <taxon>Panicodae</taxon>
        <taxon>Paniceae</taxon>
        <taxon>Panicinae</taxon>
        <taxon>Panicum</taxon>
        <taxon>Panicum sect. Hiantes</taxon>
    </lineage>
</organism>
<feature type="compositionally biased region" description="Basic and acidic residues" evidence="1">
    <location>
        <begin position="165"/>
        <end position="180"/>
    </location>
</feature>
<gene>
    <name evidence="2" type="ORF">PVAP13_2NG318303</name>
</gene>
<protein>
    <submittedName>
        <fullName evidence="2">Uncharacterized protein</fullName>
    </submittedName>
</protein>
<feature type="non-terminal residue" evidence="2">
    <location>
        <position position="1"/>
    </location>
</feature>
<evidence type="ECO:0000256" key="1">
    <source>
        <dbReference type="SAM" id="MobiDB-lite"/>
    </source>
</evidence>
<evidence type="ECO:0000313" key="3">
    <source>
        <dbReference type="Proteomes" id="UP000823388"/>
    </source>
</evidence>
<dbReference type="EMBL" id="CM029040">
    <property type="protein sequence ID" value="KAG2634926.1"/>
    <property type="molecule type" value="Genomic_DNA"/>
</dbReference>
<sequence>RGFVSWQDHVSSVLQPAASPTLPPRSPASRAARARECPGSGVSRSQAPPPRPTSALAREIVPNPPSYSRSAPSPHIPTLPLTSNACRRGGSSILKGKMSRRGKSVPQLGGGPAKRGGGTPPAAPSQSELLPPPPNGSWFPGYGGSSGQSSSFPGIQSAKSMRKTSYWERRGKDRTEREAEGGPGYGWYCHAWR</sequence>
<evidence type="ECO:0000313" key="2">
    <source>
        <dbReference type="EMBL" id="KAG2634926.1"/>
    </source>
</evidence>